<evidence type="ECO:0000256" key="1">
    <source>
        <dbReference type="SAM" id="SignalP"/>
    </source>
</evidence>
<name>A0AA41X2E7_9BACI</name>
<gene>
    <name evidence="3" type="ORF">NK662_02290</name>
</gene>
<feature type="signal peptide" evidence="1">
    <location>
        <begin position="1"/>
        <end position="19"/>
    </location>
</feature>
<feature type="domain" description="D-alanyl-D-alanine carboxypeptidase-like core" evidence="2">
    <location>
        <begin position="109"/>
        <end position="236"/>
    </location>
</feature>
<protein>
    <submittedName>
        <fullName evidence="3">M15 family metallopeptidase</fullName>
    </submittedName>
</protein>
<dbReference type="InterPro" id="IPR009045">
    <property type="entry name" value="Zn_M74/Hedgehog-like"/>
</dbReference>
<dbReference type="Pfam" id="PF02557">
    <property type="entry name" value="VanY"/>
    <property type="match status" value="1"/>
</dbReference>
<dbReference type="AlphaFoldDB" id="A0AA41X2E7"/>
<proteinExistence type="predicted"/>
<dbReference type="PANTHER" id="PTHR34385">
    <property type="entry name" value="D-ALANYL-D-ALANINE CARBOXYPEPTIDASE"/>
    <property type="match status" value="1"/>
</dbReference>
<dbReference type="InterPro" id="IPR003709">
    <property type="entry name" value="VanY-like_core_dom"/>
</dbReference>
<comment type="caution">
    <text evidence="3">The sequence shown here is derived from an EMBL/GenBank/DDBJ whole genome shotgun (WGS) entry which is preliminary data.</text>
</comment>
<sequence>MKKRLFLIALCSITMTLTASFLYYKNNLSSEHPVKAAAIAGQQDSTGHKHPEEAAPAFPVVSSPVITNPESLLVLVNKQRTLSADYTPKTLIRPNVEFSFGKKKADQALMRPETAASLEKMFAAAKQDGFELLAVSGYRSYNHQQSLFNTYINEYGKDKAEQFSAPPGASEHQTGLAVDITARSAKFQLDLCFAETPEGKWVAAHAHEYGFIVRYQKGKTGITGYQYEPWHIRYVGNPYATYLYNNKLTLEEVMYAKAEQ</sequence>
<keyword evidence="1" id="KW-0732">Signal</keyword>
<dbReference type="PANTHER" id="PTHR34385:SF1">
    <property type="entry name" value="PEPTIDOGLYCAN L-ALANYL-D-GLUTAMATE ENDOPEPTIDASE CWLK"/>
    <property type="match status" value="1"/>
</dbReference>
<organism evidence="3 4">
    <name type="scientific">Ectobacillus ponti</name>
    <dbReference type="NCBI Taxonomy" id="2961894"/>
    <lineage>
        <taxon>Bacteria</taxon>
        <taxon>Bacillati</taxon>
        <taxon>Bacillota</taxon>
        <taxon>Bacilli</taxon>
        <taxon>Bacillales</taxon>
        <taxon>Bacillaceae</taxon>
        <taxon>Ectobacillus</taxon>
    </lineage>
</organism>
<reference evidence="3" key="1">
    <citation type="submission" date="2022-07" db="EMBL/GenBank/DDBJ databases">
        <authorList>
            <person name="Li W.-J."/>
            <person name="Deng Q.-Q."/>
        </authorList>
    </citation>
    <scope>NUCLEOTIDE SEQUENCE</scope>
    <source>
        <strain evidence="3">SYSU M60031</strain>
    </source>
</reference>
<feature type="chain" id="PRO_5041316637" evidence="1">
    <location>
        <begin position="20"/>
        <end position="260"/>
    </location>
</feature>
<keyword evidence="4" id="KW-1185">Reference proteome</keyword>
<evidence type="ECO:0000313" key="4">
    <source>
        <dbReference type="Proteomes" id="UP001156102"/>
    </source>
</evidence>
<dbReference type="GO" id="GO:0006508">
    <property type="term" value="P:proteolysis"/>
    <property type="evidence" value="ECO:0007669"/>
    <property type="project" value="InterPro"/>
</dbReference>
<dbReference type="Gene3D" id="3.30.1380.10">
    <property type="match status" value="1"/>
</dbReference>
<evidence type="ECO:0000313" key="3">
    <source>
        <dbReference type="EMBL" id="MCP8967367.1"/>
    </source>
</evidence>
<accession>A0AA41X2E7</accession>
<dbReference type="EMBL" id="JANCLT010000001">
    <property type="protein sequence ID" value="MCP8967367.1"/>
    <property type="molecule type" value="Genomic_DNA"/>
</dbReference>
<dbReference type="SUPFAM" id="SSF55166">
    <property type="entry name" value="Hedgehog/DD-peptidase"/>
    <property type="match status" value="1"/>
</dbReference>
<dbReference type="InterPro" id="IPR058193">
    <property type="entry name" value="VanY/YodJ_core_dom"/>
</dbReference>
<dbReference type="Proteomes" id="UP001156102">
    <property type="component" value="Unassembled WGS sequence"/>
</dbReference>
<dbReference type="CDD" id="cd14852">
    <property type="entry name" value="LD-carboxypeptidase"/>
    <property type="match status" value="1"/>
</dbReference>
<evidence type="ECO:0000259" key="2">
    <source>
        <dbReference type="Pfam" id="PF02557"/>
    </source>
</evidence>
<dbReference type="GO" id="GO:0008233">
    <property type="term" value="F:peptidase activity"/>
    <property type="evidence" value="ECO:0007669"/>
    <property type="project" value="InterPro"/>
</dbReference>
<dbReference type="RefSeq" id="WP_254756930.1">
    <property type="nucleotide sequence ID" value="NZ_JANCLT010000001.1"/>
</dbReference>
<dbReference type="InterPro" id="IPR052179">
    <property type="entry name" value="DD-CPase-like"/>
</dbReference>